<evidence type="ECO:0000256" key="6">
    <source>
        <dbReference type="SAM" id="Phobius"/>
    </source>
</evidence>
<evidence type="ECO:0000256" key="3">
    <source>
        <dbReference type="ARBA" id="ARBA00022692"/>
    </source>
</evidence>
<organism evidence="7 8">
    <name type="scientific">Limnoraphis robusta CS-951</name>
    <dbReference type="NCBI Taxonomy" id="1637645"/>
    <lineage>
        <taxon>Bacteria</taxon>
        <taxon>Bacillati</taxon>
        <taxon>Cyanobacteriota</taxon>
        <taxon>Cyanophyceae</taxon>
        <taxon>Oscillatoriophycideae</taxon>
        <taxon>Oscillatoriales</taxon>
        <taxon>Sirenicapillariaceae</taxon>
        <taxon>Limnoraphis</taxon>
    </lineage>
</organism>
<accession>A0A0F5YE51</accession>
<keyword evidence="3 6" id="KW-0812">Transmembrane</keyword>
<name>A0A0F5YE51_9CYAN</name>
<dbReference type="OrthoDB" id="5638726at2"/>
<evidence type="ECO:0000256" key="5">
    <source>
        <dbReference type="ARBA" id="ARBA00023136"/>
    </source>
</evidence>
<feature type="transmembrane region" description="Helical" evidence="6">
    <location>
        <begin position="113"/>
        <end position="138"/>
    </location>
</feature>
<dbReference type="InterPro" id="IPR001123">
    <property type="entry name" value="LeuE-type"/>
</dbReference>
<feature type="transmembrane region" description="Helical" evidence="6">
    <location>
        <begin position="181"/>
        <end position="201"/>
    </location>
</feature>
<dbReference type="PANTHER" id="PTHR30086:SF20">
    <property type="entry name" value="ARGININE EXPORTER PROTEIN ARGO-RELATED"/>
    <property type="match status" value="1"/>
</dbReference>
<comment type="caution">
    <text evidence="7">The sequence shown here is derived from an EMBL/GenBank/DDBJ whole genome shotgun (WGS) entry which is preliminary data.</text>
</comment>
<keyword evidence="5 6" id="KW-0472">Membrane</keyword>
<feature type="transmembrane region" description="Helical" evidence="6">
    <location>
        <begin position="40"/>
        <end position="61"/>
    </location>
</feature>
<feature type="transmembrane region" description="Helical" evidence="6">
    <location>
        <begin position="73"/>
        <end position="92"/>
    </location>
</feature>
<feature type="transmembrane region" description="Helical" evidence="6">
    <location>
        <begin position="144"/>
        <end position="169"/>
    </location>
</feature>
<sequence length="203" mass="21340">MEISFFLKGLLVGFSIAAPVGPIGVLCIRRSLTYGKKTGFISGLGAATADAMYGCIAGFGLSLVSNFLVSQQVLFKIFGGLFLCYLGLKTFLEKPATEAATSNQIAGAFASTFFLTITNPMTILSFLAIFAGLGLATANHYLDAVILVLGVFIGSASWWLLLASGVSLFREKFSDRTLKAVNQISGVIILGFGMIALVTGIKG</sequence>
<feature type="transmembrane region" description="Helical" evidence="6">
    <location>
        <begin position="6"/>
        <end position="28"/>
    </location>
</feature>
<evidence type="ECO:0000256" key="1">
    <source>
        <dbReference type="ARBA" id="ARBA00004651"/>
    </source>
</evidence>
<gene>
    <name evidence="7" type="ORF">WN50_15830</name>
</gene>
<dbReference type="PANTHER" id="PTHR30086">
    <property type="entry name" value="ARGININE EXPORTER PROTEIN ARGO"/>
    <property type="match status" value="1"/>
</dbReference>
<dbReference type="AlphaFoldDB" id="A0A0F5YE51"/>
<evidence type="ECO:0000256" key="2">
    <source>
        <dbReference type="ARBA" id="ARBA00022475"/>
    </source>
</evidence>
<reference evidence="7 8" key="1">
    <citation type="submission" date="2015-06" db="EMBL/GenBank/DDBJ databases">
        <title>Draft genome assembly of filamentous brackish cyanobacterium Limnoraphis robusta strain CS-951.</title>
        <authorList>
            <person name="Willis A."/>
            <person name="Parks M."/>
            <person name="Burford M.A."/>
        </authorList>
    </citation>
    <scope>NUCLEOTIDE SEQUENCE [LARGE SCALE GENOMIC DNA]</scope>
    <source>
        <strain evidence="7 8">CS-951</strain>
    </source>
</reference>
<proteinExistence type="predicted"/>
<comment type="subcellular location">
    <subcellularLocation>
        <location evidence="1">Cell membrane</location>
        <topology evidence="1">Multi-pass membrane protein</topology>
    </subcellularLocation>
</comment>
<dbReference type="Pfam" id="PF01810">
    <property type="entry name" value="LysE"/>
    <property type="match status" value="1"/>
</dbReference>
<evidence type="ECO:0000313" key="8">
    <source>
        <dbReference type="Proteomes" id="UP000033607"/>
    </source>
</evidence>
<evidence type="ECO:0000313" key="7">
    <source>
        <dbReference type="EMBL" id="KKD37169.1"/>
    </source>
</evidence>
<evidence type="ECO:0000256" key="4">
    <source>
        <dbReference type="ARBA" id="ARBA00022989"/>
    </source>
</evidence>
<dbReference type="GO" id="GO:0005886">
    <property type="term" value="C:plasma membrane"/>
    <property type="evidence" value="ECO:0007669"/>
    <property type="project" value="UniProtKB-SubCell"/>
</dbReference>
<keyword evidence="4 6" id="KW-1133">Transmembrane helix</keyword>
<dbReference type="PATRIC" id="fig|1637645.4.peg.6872"/>
<protein>
    <submittedName>
        <fullName evidence="7">Lysine transporter LysE</fullName>
    </submittedName>
</protein>
<dbReference type="RefSeq" id="WP_046279529.1">
    <property type="nucleotide sequence ID" value="NZ_LATL02000351.1"/>
</dbReference>
<dbReference type="EMBL" id="LATL02000351">
    <property type="protein sequence ID" value="KKD37169.1"/>
    <property type="molecule type" value="Genomic_DNA"/>
</dbReference>
<dbReference type="GO" id="GO:0015171">
    <property type="term" value="F:amino acid transmembrane transporter activity"/>
    <property type="evidence" value="ECO:0007669"/>
    <property type="project" value="TreeGrafter"/>
</dbReference>
<dbReference type="Proteomes" id="UP000033607">
    <property type="component" value="Unassembled WGS sequence"/>
</dbReference>
<keyword evidence="2" id="KW-1003">Cell membrane</keyword>